<dbReference type="AlphaFoldDB" id="L2F509"/>
<dbReference type="EMBL" id="ANIN01000002">
    <property type="protein sequence ID" value="ELA08092.1"/>
    <property type="molecule type" value="Genomic_DNA"/>
</dbReference>
<accession>L2F509</accession>
<evidence type="ECO:0000313" key="1">
    <source>
        <dbReference type="EMBL" id="ELA08092.1"/>
    </source>
</evidence>
<reference evidence="1 2" key="1">
    <citation type="journal article" date="2013" name="Genome Announc.">
        <title>Genome Sequence of Moraxella macacae 0408225, a Novel Bacterial Species Isolated from a Cynomolgus Macaque with Epistaxis.</title>
        <authorList>
            <person name="Ladner J.T."/>
            <person name="Whitehouse C.A."/>
            <person name="Koroleva G.I."/>
            <person name="Palacios G.F."/>
        </authorList>
    </citation>
    <scope>NUCLEOTIDE SEQUENCE [LARGE SCALE GENOMIC DNA]</scope>
    <source>
        <strain evidence="1 2">0408225</strain>
    </source>
</reference>
<gene>
    <name evidence="1" type="ORF">MOMA_06011</name>
</gene>
<evidence type="ECO:0000313" key="2">
    <source>
        <dbReference type="Proteomes" id="UP000023795"/>
    </source>
</evidence>
<sequence length="308" mass="34845">MTNSPDIISLNCEQAVGHADHWACFTNNISQDIPKWLAEHIDSATLPTPLKADVQKPCMLLSGNQAIHLNQVIEIDEQGRPLRFVNAYPCINSPYTQWAVIESVYHCKEQVEAILRLKLDDGTILYAFDTCYAMNAQCYEKNQRYRINLGALAYQVKPSNRSEVIVVDQPDAIRYHRAFNDILAKNNNVAPMDLEDQIAKWQPDPADLPLEPIEINVGNMCAYLFGDTLGQQDEAWCQGQVVGKQTTAFDGIEFVLLDVVILRESLENPVVIRMAVNVNDMDKSIEVNDYIQANIWLQATIYQKNQTT</sequence>
<dbReference type="PATRIC" id="fig|1230338.3.peg.1281"/>
<name>L2F509_9GAMM</name>
<proteinExistence type="predicted"/>
<dbReference type="Proteomes" id="UP000023795">
    <property type="component" value="Unassembled WGS sequence"/>
</dbReference>
<dbReference type="eggNOG" id="ENOG502ZBXH">
    <property type="taxonomic scope" value="Bacteria"/>
</dbReference>
<protein>
    <submittedName>
        <fullName evidence="1">Uncharacterized protein</fullName>
    </submittedName>
</protein>
<comment type="caution">
    <text evidence="1">The sequence shown here is derived from an EMBL/GenBank/DDBJ whole genome shotgun (WGS) entry which is preliminary data.</text>
</comment>
<organism evidence="1 2">
    <name type="scientific">Moraxella macacae 0408225</name>
    <dbReference type="NCBI Taxonomy" id="1230338"/>
    <lineage>
        <taxon>Bacteria</taxon>
        <taxon>Pseudomonadati</taxon>
        <taxon>Pseudomonadota</taxon>
        <taxon>Gammaproteobacteria</taxon>
        <taxon>Moraxellales</taxon>
        <taxon>Moraxellaceae</taxon>
        <taxon>Moraxella</taxon>
    </lineage>
</organism>
<keyword evidence="2" id="KW-1185">Reference proteome</keyword>